<feature type="compositionally biased region" description="Basic and acidic residues" evidence="5">
    <location>
        <begin position="22"/>
        <end position="33"/>
    </location>
</feature>
<evidence type="ECO:0000256" key="3">
    <source>
        <dbReference type="ARBA" id="ARBA00022989"/>
    </source>
</evidence>
<feature type="compositionally biased region" description="Polar residues" evidence="5">
    <location>
        <begin position="638"/>
        <end position="651"/>
    </location>
</feature>
<feature type="transmembrane region" description="Helical" evidence="6">
    <location>
        <begin position="525"/>
        <end position="551"/>
    </location>
</feature>
<keyword evidence="4 6" id="KW-0472">Membrane</keyword>
<feature type="transmembrane region" description="Helical" evidence="6">
    <location>
        <begin position="313"/>
        <end position="331"/>
    </location>
</feature>
<evidence type="ECO:0000256" key="1">
    <source>
        <dbReference type="ARBA" id="ARBA00004141"/>
    </source>
</evidence>
<keyword evidence="9" id="KW-1185">Reference proteome</keyword>
<comment type="caution">
    <text evidence="8">The sequence shown here is derived from an EMBL/GenBank/DDBJ whole genome shotgun (WGS) entry which is preliminary data.</text>
</comment>
<proteinExistence type="predicted"/>
<dbReference type="EMBL" id="CAJNDS010002270">
    <property type="protein sequence ID" value="CAE7403785.1"/>
    <property type="molecule type" value="Genomic_DNA"/>
</dbReference>
<feature type="region of interest" description="Disordered" evidence="5">
    <location>
        <begin position="1"/>
        <end position="33"/>
    </location>
</feature>
<feature type="domain" description="Polycystin cation channel PKD1/PKD2" evidence="7">
    <location>
        <begin position="433"/>
        <end position="553"/>
    </location>
</feature>
<accession>A0A812QU91</accession>
<feature type="transmembrane region" description="Helical" evidence="6">
    <location>
        <begin position="460"/>
        <end position="485"/>
    </location>
</feature>
<dbReference type="InterPro" id="IPR013122">
    <property type="entry name" value="PKD1_2_channel"/>
</dbReference>
<dbReference type="Pfam" id="PF08016">
    <property type="entry name" value="PKD_channel"/>
    <property type="match status" value="1"/>
</dbReference>
<dbReference type="PANTHER" id="PTHR10877">
    <property type="entry name" value="POLYCYSTIN FAMILY MEMBER"/>
    <property type="match status" value="1"/>
</dbReference>
<organism evidence="8 9">
    <name type="scientific">Symbiodinium natans</name>
    <dbReference type="NCBI Taxonomy" id="878477"/>
    <lineage>
        <taxon>Eukaryota</taxon>
        <taxon>Sar</taxon>
        <taxon>Alveolata</taxon>
        <taxon>Dinophyceae</taxon>
        <taxon>Suessiales</taxon>
        <taxon>Symbiodiniaceae</taxon>
        <taxon>Symbiodinium</taxon>
    </lineage>
</organism>
<dbReference type="InterPro" id="IPR051223">
    <property type="entry name" value="Polycystin"/>
</dbReference>
<dbReference type="OrthoDB" id="444119at2759"/>
<feature type="compositionally biased region" description="Polar residues" evidence="5">
    <location>
        <begin position="7"/>
        <end position="16"/>
    </location>
</feature>
<evidence type="ECO:0000313" key="8">
    <source>
        <dbReference type="EMBL" id="CAE7403785.1"/>
    </source>
</evidence>
<dbReference type="GO" id="GO:0005216">
    <property type="term" value="F:monoatomic ion channel activity"/>
    <property type="evidence" value="ECO:0007669"/>
    <property type="project" value="InterPro"/>
</dbReference>
<evidence type="ECO:0000259" key="7">
    <source>
        <dbReference type="Pfam" id="PF08016"/>
    </source>
</evidence>
<dbReference type="AlphaFoldDB" id="A0A812QU91"/>
<evidence type="ECO:0000256" key="6">
    <source>
        <dbReference type="SAM" id="Phobius"/>
    </source>
</evidence>
<gene>
    <name evidence="8" type="primary">pkd2</name>
    <name evidence="8" type="ORF">SNAT2548_LOCUS21972</name>
</gene>
<evidence type="ECO:0000313" key="9">
    <source>
        <dbReference type="Proteomes" id="UP000604046"/>
    </source>
</evidence>
<dbReference type="PANTHER" id="PTHR10877:SF183">
    <property type="entry name" value="AT14535P-RELATED"/>
    <property type="match status" value="1"/>
</dbReference>
<protein>
    <submittedName>
        <fullName evidence="8">Pkd2 protein</fullName>
    </submittedName>
</protein>
<feature type="transmembrane region" description="Helical" evidence="6">
    <location>
        <begin position="77"/>
        <end position="98"/>
    </location>
</feature>
<feature type="transmembrane region" description="Helical" evidence="6">
    <location>
        <begin position="351"/>
        <end position="372"/>
    </location>
</feature>
<reference evidence="8" key="1">
    <citation type="submission" date="2021-02" db="EMBL/GenBank/DDBJ databases">
        <authorList>
            <person name="Dougan E. K."/>
            <person name="Rhodes N."/>
            <person name="Thang M."/>
            <person name="Chan C."/>
        </authorList>
    </citation>
    <scope>NUCLEOTIDE SEQUENCE</scope>
</reference>
<comment type="subcellular location">
    <subcellularLocation>
        <location evidence="1">Membrane</location>
        <topology evidence="1">Multi-pass membrane protein</topology>
    </subcellularLocation>
</comment>
<evidence type="ECO:0000256" key="2">
    <source>
        <dbReference type="ARBA" id="ARBA00022692"/>
    </source>
</evidence>
<feature type="region of interest" description="Disordered" evidence="5">
    <location>
        <begin position="603"/>
        <end position="651"/>
    </location>
</feature>
<sequence length="651" mass="72766">MDGVSPAAQTADTNAAQEEFDNEMHEETNEHEELGSVQLGISAAQAVADSEAAESTFVTERIPSIRNFMGTDEASHVPKPLLCASLVVTLIYWLLFVYSQAVHQNSAVAWEIRATFQNLDGNVLRRRGKSVGQGDDSPNEDVLEDFAEAYDWLLQGYFPRLWQDTPMGRGRLAGRLHLVGGVRLARQWSAPLQCEEDPQLWMDIIYNESCSHGATRRDGAQDTYWLDISQDLGAILVHLSHLQSSNWLSADTNGLSFKALFYNRRSEHFVLLSFDFLLEESGYLRRQSSLQMIPSNVYTSSPNFVLSSTAADVLAALGLAACVVVEVLMWWQTWKSHHIQSFVFNVYRIVSLIQVVGGIAYLALYAVLAGAVDRLSDKLREFASLSGTVVDFPPGNLTDAAQGRLEVMSDVYRLTEDADQLFRWTQWLCFWYLLVLLLKFGEGLPVSPRLRVFVNTLHDAMGNILYFFIVFSVVFVNFAMGAHFLFGHILYSWSRSFLPFASSFRVLMGDFDFMAMYAIAPVSAIFWFTLFTLMVGFVLMNLFIAIVTFSFDRVQQEALGHSKEDALMILAHHVGKISKMGSQRRLSLTNKAAHVASMANPMSKLTRKKKANEKKNADAVGTEDGSKEQEGAAFEPSQAGTSGDLTQTEKF</sequence>
<dbReference type="Proteomes" id="UP000604046">
    <property type="component" value="Unassembled WGS sequence"/>
</dbReference>
<evidence type="ECO:0000256" key="4">
    <source>
        <dbReference type="ARBA" id="ARBA00023136"/>
    </source>
</evidence>
<keyword evidence="2 6" id="KW-0812">Transmembrane</keyword>
<dbReference type="Gene3D" id="1.10.287.70">
    <property type="match status" value="1"/>
</dbReference>
<name>A0A812QU91_9DINO</name>
<dbReference type="GO" id="GO:0016020">
    <property type="term" value="C:membrane"/>
    <property type="evidence" value="ECO:0007669"/>
    <property type="project" value="UniProtKB-SubCell"/>
</dbReference>
<evidence type="ECO:0000256" key="5">
    <source>
        <dbReference type="SAM" id="MobiDB-lite"/>
    </source>
</evidence>
<keyword evidence="3 6" id="KW-1133">Transmembrane helix</keyword>